<name>F8B4T9_9ACTN</name>
<sequence>MTVGAQDAEIGQLFTAAGPFVTFYLGLSGELDDVVPERALRWRGLRDQLATAGADGATLGAVDETVARLGPDNAALAVFAADGRVAWERRLRGQLDDRAVWGPLPCVLPLLACWQRTVPCVVVLTDRTGADLRVNIDGPRFAGEVTGSDDEIERNAPGGWSQRRYQHRAEDSWAHNAAQVAKAVTALVEQVDAALVVLAGDVRAVQLLREHLPPRVVPLVRQLEHGGRHPSRGDRLHDRQVRELVETEARARTTGLLTRFAEDRAHGRAADGATAALDALARSQARTLLVVDDPGDERVAWFGPDPADIAAEAGMLAGRVGRPTAGRLADVAVRAAWGTGAAVRVLPAGFADGPSEGLGALLRYPRANGPR</sequence>
<accession>F8B4T9</accession>
<dbReference type="HOGENOM" id="CLU_054531_1_0_11"/>
<dbReference type="Pfam" id="PF18844">
    <property type="entry name" value="baeRF_family2"/>
    <property type="match status" value="1"/>
</dbReference>
<organism evidence="1 2">
    <name type="scientific">Candidatus Protofrankia datiscae</name>
    <dbReference type="NCBI Taxonomy" id="2716812"/>
    <lineage>
        <taxon>Bacteria</taxon>
        <taxon>Bacillati</taxon>
        <taxon>Actinomycetota</taxon>
        <taxon>Actinomycetes</taxon>
        <taxon>Frankiales</taxon>
        <taxon>Frankiaceae</taxon>
        <taxon>Protofrankia</taxon>
    </lineage>
</organism>
<evidence type="ECO:0008006" key="3">
    <source>
        <dbReference type="Google" id="ProtNLM"/>
    </source>
</evidence>
<evidence type="ECO:0000313" key="2">
    <source>
        <dbReference type="Proteomes" id="UP000001549"/>
    </source>
</evidence>
<evidence type="ECO:0000313" key="1">
    <source>
        <dbReference type="EMBL" id="AEH10062.1"/>
    </source>
</evidence>
<keyword evidence="2" id="KW-1185">Reference proteome</keyword>
<protein>
    <recommendedName>
        <fullName evidence="3">Peptide chain release factor 1</fullName>
    </recommendedName>
</protein>
<dbReference type="Gene3D" id="3.30.420.60">
    <property type="entry name" value="eRF1 domain 2"/>
    <property type="match status" value="1"/>
</dbReference>
<dbReference type="Proteomes" id="UP000001549">
    <property type="component" value="Chromosome"/>
</dbReference>
<proteinExistence type="predicted"/>
<dbReference type="EMBL" id="CP002801">
    <property type="protein sequence ID" value="AEH10062.1"/>
    <property type="molecule type" value="Genomic_DNA"/>
</dbReference>
<dbReference type="SUPFAM" id="SSF53137">
    <property type="entry name" value="Translational machinery components"/>
    <property type="match status" value="1"/>
</dbReference>
<dbReference type="InterPro" id="IPR042226">
    <property type="entry name" value="eFR1_2_sf"/>
</dbReference>
<dbReference type="InterPro" id="IPR040701">
    <property type="entry name" value="Bact_RF_family2"/>
</dbReference>
<dbReference type="STRING" id="656024.FsymDg_2715"/>
<dbReference type="RefSeq" id="WP_013873975.1">
    <property type="nucleotide sequence ID" value="NC_015656.1"/>
</dbReference>
<gene>
    <name evidence="1" type="ordered locus">FsymDg_2715</name>
</gene>
<dbReference type="AlphaFoldDB" id="F8B4T9"/>
<reference evidence="1 2" key="1">
    <citation type="submission" date="2011-05" db="EMBL/GenBank/DDBJ databases">
        <title>Complete sequence of chromosome of Frankia symbiont of Datisca glomerata.</title>
        <authorList>
            <consortium name="US DOE Joint Genome Institute"/>
            <person name="Lucas S."/>
            <person name="Han J."/>
            <person name="Lapidus A."/>
            <person name="Cheng J.-F."/>
            <person name="Goodwin L."/>
            <person name="Pitluck S."/>
            <person name="Peters L."/>
            <person name="Mikhailova N."/>
            <person name="Chertkov O."/>
            <person name="Teshima H."/>
            <person name="Han C."/>
            <person name="Tapia R."/>
            <person name="Land M."/>
            <person name="Hauser L."/>
            <person name="Kyrpides N."/>
            <person name="Ivanova N."/>
            <person name="Pagani I."/>
            <person name="Berry A."/>
            <person name="Pawlowski K."/>
            <person name="Persson T."/>
            <person name="Vanden Heuvel B."/>
            <person name="Benson D."/>
            <person name="Woyke T."/>
        </authorList>
    </citation>
    <scope>NUCLEOTIDE SEQUENCE [LARGE SCALE GENOMIC DNA]</scope>
    <source>
        <strain evidence="2">4085684</strain>
    </source>
</reference>
<dbReference type="KEGG" id="fsy:FsymDg_2715"/>
<dbReference type="eggNOG" id="COG1503">
    <property type="taxonomic scope" value="Bacteria"/>
</dbReference>